<keyword evidence="3" id="KW-0807">Transducer</keyword>
<dbReference type="RefSeq" id="WP_202249866.1">
    <property type="nucleotide sequence ID" value="NZ_JAESJJ010000022.1"/>
</dbReference>
<evidence type="ECO:0000313" key="9">
    <source>
        <dbReference type="Proteomes" id="UP000604473"/>
    </source>
</evidence>
<dbReference type="Pfam" id="PF00672">
    <property type="entry name" value="HAMP"/>
    <property type="match status" value="1"/>
</dbReference>
<name>A0ABS1RVN5_RHOSU</name>
<comment type="similarity">
    <text evidence="2">Belongs to the methyl-accepting chemotaxis (MCP) protein family.</text>
</comment>
<dbReference type="PROSITE" id="PS50885">
    <property type="entry name" value="HAMP"/>
    <property type="match status" value="2"/>
</dbReference>
<feature type="domain" description="HAMP" evidence="7">
    <location>
        <begin position="388"/>
        <end position="440"/>
    </location>
</feature>
<keyword evidence="5" id="KW-0812">Transmembrane</keyword>
<dbReference type="EMBL" id="JAESJJ010000022">
    <property type="protein sequence ID" value="MBL3610157.1"/>
    <property type="molecule type" value="Genomic_DNA"/>
</dbReference>
<keyword evidence="9" id="KW-1185">Reference proteome</keyword>
<dbReference type="CDD" id="cd11386">
    <property type="entry name" value="MCP_signal"/>
    <property type="match status" value="1"/>
</dbReference>
<evidence type="ECO:0000259" key="7">
    <source>
        <dbReference type="PROSITE" id="PS50885"/>
    </source>
</evidence>
<accession>A0ABS1RVN5</accession>
<dbReference type="SUPFAM" id="SSF58104">
    <property type="entry name" value="Methyl-accepting chemotaxis protein (MCP) signaling domain"/>
    <property type="match status" value="1"/>
</dbReference>
<proteinExistence type="inferred from homology"/>
<evidence type="ECO:0000256" key="5">
    <source>
        <dbReference type="SAM" id="Phobius"/>
    </source>
</evidence>
<dbReference type="PANTHER" id="PTHR43531:SF11">
    <property type="entry name" value="METHYL-ACCEPTING CHEMOTAXIS PROTEIN 3"/>
    <property type="match status" value="1"/>
</dbReference>
<feature type="coiled-coil region" evidence="4">
    <location>
        <begin position="474"/>
        <end position="501"/>
    </location>
</feature>
<protein>
    <submittedName>
        <fullName evidence="8">Methyl-accepting chemotaxis protein</fullName>
    </submittedName>
</protein>
<evidence type="ECO:0000259" key="6">
    <source>
        <dbReference type="PROSITE" id="PS50111"/>
    </source>
</evidence>
<dbReference type="InterPro" id="IPR003660">
    <property type="entry name" value="HAMP_dom"/>
</dbReference>
<dbReference type="InterPro" id="IPR004090">
    <property type="entry name" value="Chemotax_Me-accpt_rcpt"/>
</dbReference>
<feature type="transmembrane region" description="Helical" evidence="5">
    <location>
        <begin position="274"/>
        <end position="296"/>
    </location>
</feature>
<reference evidence="8 9" key="1">
    <citation type="submission" date="2021-01" db="EMBL/GenBank/DDBJ databases">
        <title>Draft genomes of Rhodovulum sulfidophilum.</title>
        <authorList>
            <person name="Guzman M.S."/>
        </authorList>
    </citation>
    <scope>NUCLEOTIDE SEQUENCE [LARGE SCALE GENOMIC DNA]</scope>
    <source>
        <strain evidence="8 9">AB35</strain>
    </source>
</reference>
<dbReference type="PRINTS" id="PR00260">
    <property type="entry name" value="CHEMTRNSDUCR"/>
</dbReference>
<sequence length="703" mass="76528">MFTIILLAAAIMVGIILLFLQGDRMRDSFDEDVRRFEELVQTLDELEISFLKARRAEKDFLLRQDVGNIDRHAEAMTLLNERSAHARILARDTGGEVTGLLDGVDRLIKAYATGFASLVESHRLLGFNEDDGLQGALRAAVHEIEMVLKEASTPEMQVKMLMMRRHEKDFIMRVDPKYRDRLNARVEEFRAFPADYYVDESQRLRIDNLLERYQKSFNAFVEETLREQRLQQDLSAAYSEVEPLVSRLHEVSRKRKNEVSYAATVATAAAHERVLTLSAAGLVVFVLLALSVSMAISRPLKTVSAALRKIMDGDFSHALRPSWIAEANAISTAVEVFRSDLAEKEQLSRDISSVIDACAAGDFSRRLPDPGANSSSADIVRGVNAIGDSAQKGLGDVLTALDTLSSGDLSVAMPVGHQGVFLDISRALESVVSNLAGIVLQLSRSSETLNRTARKIADSADNASQRGQNSAASLEETAAALQTLEHNVRGATENAKSAERHVTTARERAEATRSVADSAVDSIRKIEQSSQSIGQITDMIEDVAFQTNLLALNAGVEAARAGEAGRGFAVVASEVRALAKRATEAAGEINSLIRSSEGHVVDGVRHVSETVDALSSIQEAVVHVYDKVTEISATAVEQATSITEINTAVGSLDHDVQKNAAILDETATAGQELTTEADTLVELVRKFKLPTQERSGIHPFAAE</sequence>
<dbReference type="SMART" id="SM00283">
    <property type="entry name" value="MA"/>
    <property type="match status" value="1"/>
</dbReference>
<dbReference type="InterPro" id="IPR004089">
    <property type="entry name" value="MCPsignal_dom"/>
</dbReference>
<dbReference type="Gene3D" id="1.10.287.950">
    <property type="entry name" value="Methyl-accepting chemotaxis protein"/>
    <property type="match status" value="1"/>
</dbReference>
<dbReference type="Pfam" id="PF00015">
    <property type="entry name" value="MCPsignal"/>
    <property type="match status" value="1"/>
</dbReference>
<dbReference type="SMART" id="SM00304">
    <property type="entry name" value="HAMP"/>
    <property type="match status" value="2"/>
</dbReference>
<gene>
    <name evidence="8" type="ORF">JMM60_15385</name>
</gene>
<dbReference type="SMART" id="SM01358">
    <property type="entry name" value="HBM"/>
    <property type="match status" value="1"/>
</dbReference>
<keyword evidence="5" id="KW-1133">Transmembrane helix</keyword>
<organism evidence="8 9">
    <name type="scientific">Rhodovulum sulfidophilum</name>
    <name type="common">Rhodobacter sulfidophilus</name>
    <dbReference type="NCBI Taxonomy" id="35806"/>
    <lineage>
        <taxon>Bacteria</taxon>
        <taxon>Pseudomonadati</taxon>
        <taxon>Pseudomonadota</taxon>
        <taxon>Alphaproteobacteria</taxon>
        <taxon>Rhodobacterales</taxon>
        <taxon>Paracoccaceae</taxon>
        <taxon>Rhodovulum</taxon>
    </lineage>
</organism>
<dbReference type="InterPro" id="IPR051310">
    <property type="entry name" value="MCP_chemotaxis"/>
</dbReference>
<dbReference type="Gene3D" id="6.10.340.10">
    <property type="match status" value="1"/>
</dbReference>
<evidence type="ECO:0000313" key="8">
    <source>
        <dbReference type="EMBL" id="MBL3610157.1"/>
    </source>
</evidence>
<evidence type="ECO:0000256" key="2">
    <source>
        <dbReference type="ARBA" id="ARBA00029447"/>
    </source>
</evidence>
<keyword evidence="4" id="KW-0175">Coiled coil</keyword>
<evidence type="ECO:0000256" key="3">
    <source>
        <dbReference type="PROSITE-ProRule" id="PRU00284"/>
    </source>
</evidence>
<dbReference type="InterPro" id="IPR032255">
    <property type="entry name" value="HBM"/>
</dbReference>
<evidence type="ECO:0000256" key="4">
    <source>
        <dbReference type="SAM" id="Coils"/>
    </source>
</evidence>
<keyword evidence="5" id="KW-0472">Membrane</keyword>
<dbReference type="Proteomes" id="UP000604473">
    <property type="component" value="Unassembled WGS sequence"/>
</dbReference>
<evidence type="ECO:0000256" key="1">
    <source>
        <dbReference type="ARBA" id="ARBA00022500"/>
    </source>
</evidence>
<dbReference type="PROSITE" id="PS50111">
    <property type="entry name" value="CHEMOTAXIS_TRANSDUC_2"/>
    <property type="match status" value="1"/>
</dbReference>
<comment type="caution">
    <text evidence="8">The sequence shown here is derived from an EMBL/GenBank/DDBJ whole genome shotgun (WGS) entry which is preliminary data.</text>
</comment>
<keyword evidence="1" id="KW-0145">Chemotaxis</keyword>
<dbReference type="PANTHER" id="PTHR43531">
    <property type="entry name" value="PROTEIN ICFG"/>
    <property type="match status" value="1"/>
</dbReference>
<feature type="domain" description="Methyl-accepting transducer" evidence="6">
    <location>
        <begin position="445"/>
        <end position="674"/>
    </location>
</feature>
<feature type="domain" description="HAMP" evidence="7">
    <location>
        <begin position="294"/>
        <end position="346"/>
    </location>
</feature>